<comment type="caution">
    <text evidence="1">The sequence shown here is derived from an EMBL/GenBank/DDBJ whole genome shotgun (WGS) entry which is preliminary data.</text>
</comment>
<reference evidence="1 2" key="1">
    <citation type="submission" date="2021-03" db="EMBL/GenBank/DDBJ databases">
        <title>Enterococcal diversity collection.</title>
        <authorList>
            <person name="Gilmore M.S."/>
            <person name="Schwartzman J."/>
            <person name="Van Tyne D."/>
            <person name="Martin M."/>
            <person name="Earl A.M."/>
            <person name="Manson A.L."/>
            <person name="Straub T."/>
            <person name="Salamzade R."/>
            <person name="Saavedra J."/>
            <person name="Lebreton F."/>
            <person name="Prichula J."/>
            <person name="Schaufler K."/>
            <person name="Gaca A."/>
            <person name="Sgardioli B."/>
            <person name="Wagenaar J."/>
            <person name="Strong T."/>
        </authorList>
    </citation>
    <scope>NUCLEOTIDE SEQUENCE [LARGE SCALE GENOMIC DNA]</scope>
    <source>
        <strain evidence="1 2">669A</strain>
    </source>
</reference>
<protein>
    <submittedName>
        <fullName evidence="1">P-II family nitrogen regulator</fullName>
    </submittedName>
</protein>
<sequence length="122" mass="12813">MSKLVALDLKMIVTIVDGGTGQDVVDFSKEAGAVGGTILHGRGSGVHDTGKFFGLEIQPEKDIVLTLVPDELELDVMETIGKGIKIGKPGNGVCFSVDIAKAMGMTSIKTFGETKTMDELNS</sequence>
<organism evidence="1 2">
    <name type="scientific">Candidatus Enterococcus moelleringii</name>
    <dbReference type="NCBI Taxonomy" id="2815325"/>
    <lineage>
        <taxon>Bacteria</taxon>
        <taxon>Bacillati</taxon>
        <taxon>Bacillota</taxon>
        <taxon>Bacilli</taxon>
        <taxon>Lactobacillales</taxon>
        <taxon>Enterococcaceae</taxon>
        <taxon>Enterococcus</taxon>
    </lineage>
</organism>
<name>A0ABS3LDG5_9ENTE</name>
<dbReference type="PROSITE" id="PS51343">
    <property type="entry name" value="PII_GLNB_DOM"/>
    <property type="match status" value="1"/>
</dbReference>
<dbReference type="Pfam" id="PF00543">
    <property type="entry name" value="P-II"/>
    <property type="match status" value="1"/>
</dbReference>
<proteinExistence type="predicted"/>
<dbReference type="InterPro" id="IPR015867">
    <property type="entry name" value="N-reg_PII/ATP_PRibTrfase_C"/>
</dbReference>
<dbReference type="InterPro" id="IPR011322">
    <property type="entry name" value="N-reg_PII-like_a/b"/>
</dbReference>
<dbReference type="EMBL" id="JAFREM010000025">
    <property type="protein sequence ID" value="MBO1307676.1"/>
    <property type="molecule type" value="Genomic_DNA"/>
</dbReference>
<keyword evidence="2" id="KW-1185">Reference proteome</keyword>
<dbReference type="InterPro" id="IPR002187">
    <property type="entry name" value="N-reg_PII"/>
</dbReference>
<evidence type="ECO:0000313" key="1">
    <source>
        <dbReference type="EMBL" id="MBO1307676.1"/>
    </source>
</evidence>
<dbReference type="RefSeq" id="WP_207674667.1">
    <property type="nucleotide sequence ID" value="NZ_JAFREM010000025.1"/>
</dbReference>
<dbReference type="SUPFAM" id="SSF54913">
    <property type="entry name" value="GlnB-like"/>
    <property type="match status" value="1"/>
</dbReference>
<dbReference type="Gene3D" id="3.30.70.120">
    <property type="match status" value="1"/>
</dbReference>
<evidence type="ECO:0000313" key="2">
    <source>
        <dbReference type="Proteomes" id="UP000664601"/>
    </source>
</evidence>
<accession>A0ABS3LDG5</accession>
<gene>
    <name evidence="1" type="ORF">JZO70_15980</name>
</gene>
<dbReference type="Proteomes" id="UP000664601">
    <property type="component" value="Unassembled WGS sequence"/>
</dbReference>